<dbReference type="RefSeq" id="WP_204064544.1">
    <property type="nucleotide sequence ID" value="NZ_BOOJ01000027.1"/>
</dbReference>
<organism evidence="3 4">
    <name type="scientific">Planobispora siamensis</name>
    <dbReference type="NCBI Taxonomy" id="936338"/>
    <lineage>
        <taxon>Bacteria</taxon>
        <taxon>Bacillati</taxon>
        <taxon>Actinomycetota</taxon>
        <taxon>Actinomycetes</taxon>
        <taxon>Streptosporangiales</taxon>
        <taxon>Streptosporangiaceae</taxon>
        <taxon>Planobispora</taxon>
    </lineage>
</organism>
<dbReference type="GO" id="GO:0005509">
    <property type="term" value="F:calcium ion binding"/>
    <property type="evidence" value="ECO:0007669"/>
    <property type="project" value="InterPro"/>
</dbReference>
<evidence type="ECO:0000313" key="4">
    <source>
        <dbReference type="Proteomes" id="UP000619788"/>
    </source>
</evidence>
<dbReference type="InterPro" id="IPR006311">
    <property type="entry name" value="TAT_signal"/>
</dbReference>
<keyword evidence="2" id="KW-0732">Signal</keyword>
<dbReference type="Proteomes" id="UP000619788">
    <property type="component" value="Unassembled WGS sequence"/>
</dbReference>
<dbReference type="InterPro" id="IPR018511">
    <property type="entry name" value="Hemolysin-typ_Ca-bd_CS"/>
</dbReference>
<evidence type="ECO:0008006" key="5">
    <source>
        <dbReference type="Google" id="ProtNLM"/>
    </source>
</evidence>
<dbReference type="InterPro" id="IPR011049">
    <property type="entry name" value="Serralysin-like_metalloprot_C"/>
</dbReference>
<dbReference type="PRINTS" id="PR00313">
    <property type="entry name" value="CABNDNGRPT"/>
</dbReference>
<protein>
    <recommendedName>
        <fullName evidence="5">Hemolysin-type calcium-binding repeat-containing protein</fullName>
    </recommendedName>
</protein>
<feature type="signal peptide" evidence="2">
    <location>
        <begin position="1"/>
        <end position="32"/>
    </location>
</feature>
<reference evidence="3 4" key="1">
    <citation type="submission" date="2021-01" db="EMBL/GenBank/DDBJ databases">
        <title>Whole genome shotgun sequence of Planobispora siamensis NBRC 107568.</title>
        <authorList>
            <person name="Komaki H."/>
            <person name="Tamura T."/>
        </authorList>
    </citation>
    <scope>NUCLEOTIDE SEQUENCE [LARGE SCALE GENOMIC DNA]</scope>
    <source>
        <strain evidence="3 4">NBRC 107568</strain>
    </source>
</reference>
<sequence>MSRMRRNIMILTMAASAATAGATAVLTSPAQAAGATVTVGSFQNMSVVGTTGNDSVDINLFNGKITVSSVLHSVTAGAGCVQQGPSTVSCAGVKNITVNVRGGADTVRNNTSLFAEIFGSAGADRLTGGSGRDVLVGGSGNDILTGNAGNDTTDGGADVDTCSGETEENCEI</sequence>
<dbReference type="PROSITE" id="PS51318">
    <property type="entry name" value="TAT"/>
    <property type="match status" value="1"/>
</dbReference>
<dbReference type="Gene3D" id="2.150.10.10">
    <property type="entry name" value="Serralysin-like metalloprotease, C-terminal"/>
    <property type="match status" value="1"/>
</dbReference>
<dbReference type="PROSITE" id="PS00330">
    <property type="entry name" value="HEMOLYSIN_CALCIUM"/>
    <property type="match status" value="1"/>
</dbReference>
<feature type="chain" id="PRO_5035213259" description="Hemolysin-type calcium-binding repeat-containing protein" evidence="2">
    <location>
        <begin position="33"/>
        <end position="172"/>
    </location>
</feature>
<comment type="caution">
    <text evidence="3">The sequence shown here is derived from an EMBL/GenBank/DDBJ whole genome shotgun (WGS) entry which is preliminary data.</text>
</comment>
<dbReference type="EMBL" id="BOOJ01000027">
    <property type="protein sequence ID" value="GIH92309.1"/>
    <property type="molecule type" value="Genomic_DNA"/>
</dbReference>
<accession>A0A8J3SFC9</accession>
<keyword evidence="4" id="KW-1185">Reference proteome</keyword>
<dbReference type="AlphaFoldDB" id="A0A8J3SFC9"/>
<evidence type="ECO:0000256" key="1">
    <source>
        <dbReference type="SAM" id="MobiDB-lite"/>
    </source>
</evidence>
<evidence type="ECO:0000256" key="2">
    <source>
        <dbReference type="SAM" id="SignalP"/>
    </source>
</evidence>
<feature type="compositionally biased region" description="Low complexity" evidence="1">
    <location>
        <begin position="146"/>
        <end position="161"/>
    </location>
</feature>
<dbReference type="Pfam" id="PF00353">
    <property type="entry name" value="HemolysinCabind"/>
    <property type="match status" value="1"/>
</dbReference>
<evidence type="ECO:0000313" key="3">
    <source>
        <dbReference type="EMBL" id="GIH92309.1"/>
    </source>
</evidence>
<feature type="region of interest" description="Disordered" evidence="1">
    <location>
        <begin position="146"/>
        <end position="165"/>
    </location>
</feature>
<name>A0A8J3SFC9_9ACTN</name>
<dbReference type="InterPro" id="IPR001343">
    <property type="entry name" value="Hemolysn_Ca-bd"/>
</dbReference>
<gene>
    <name evidence="3" type="ORF">Psi01_29390</name>
</gene>
<dbReference type="SUPFAM" id="SSF51120">
    <property type="entry name" value="beta-Roll"/>
    <property type="match status" value="1"/>
</dbReference>
<proteinExistence type="predicted"/>